<evidence type="ECO:0000313" key="1">
    <source>
        <dbReference type="EMBL" id="GBP31232.1"/>
    </source>
</evidence>
<dbReference type="AlphaFoldDB" id="A0A4C1UZ43"/>
<organism evidence="1 2">
    <name type="scientific">Eumeta variegata</name>
    <name type="common">Bagworm moth</name>
    <name type="synonym">Eumeta japonica</name>
    <dbReference type="NCBI Taxonomy" id="151549"/>
    <lineage>
        <taxon>Eukaryota</taxon>
        <taxon>Metazoa</taxon>
        <taxon>Ecdysozoa</taxon>
        <taxon>Arthropoda</taxon>
        <taxon>Hexapoda</taxon>
        <taxon>Insecta</taxon>
        <taxon>Pterygota</taxon>
        <taxon>Neoptera</taxon>
        <taxon>Endopterygota</taxon>
        <taxon>Lepidoptera</taxon>
        <taxon>Glossata</taxon>
        <taxon>Ditrysia</taxon>
        <taxon>Tineoidea</taxon>
        <taxon>Psychidae</taxon>
        <taxon>Oiketicinae</taxon>
        <taxon>Eumeta</taxon>
    </lineage>
</organism>
<sequence>MDIEIESETKIKTEYGIRITSVTRIVTRSSIEIKSASGTGTKNGIVISLVQDRSQNQKRDRDREWYRNLFSSRSESKSRTG</sequence>
<reference evidence="1 2" key="1">
    <citation type="journal article" date="2019" name="Commun. Biol.">
        <title>The bagworm genome reveals a unique fibroin gene that provides high tensile strength.</title>
        <authorList>
            <person name="Kono N."/>
            <person name="Nakamura H."/>
            <person name="Ohtoshi R."/>
            <person name="Tomita M."/>
            <person name="Numata K."/>
            <person name="Arakawa K."/>
        </authorList>
    </citation>
    <scope>NUCLEOTIDE SEQUENCE [LARGE SCALE GENOMIC DNA]</scope>
</reference>
<proteinExistence type="predicted"/>
<evidence type="ECO:0000313" key="2">
    <source>
        <dbReference type="Proteomes" id="UP000299102"/>
    </source>
</evidence>
<comment type="caution">
    <text evidence="1">The sequence shown here is derived from an EMBL/GenBank/DDBJ whole genome shotgun (WGS) entry which is preliminary data.</text>
</comment>
<accession>A0A4C1UZ43</accession>
<dbReference type="Proteomes" id="UP000299102">
    <property type="component" value="Unassembled WGS sequence"/>
</dbReference>
<name>A0A4C1UZ43_EUMVA</name>
<gene>
    <name evidence="1" type="ORF">EVAR_21512_1</name>
</gene>
<keyword evidence="2" id="KW-1185">Reference proteome</keyword>
<protein>
    <submittedName>
        <fullName evidence="1">Uncharacterized protein</fullName>
    </submittedName>
</protein>
<dbReference type="EMBL" id="BGZK01000243">
    <property type="protein sequence ID" value="GBP31232.1"/>
    <property type="molecule type" value="Genomic_DNA"/>
</dbReference>